<evidence type="ECO:0000256" key="2">
    <source>
        <dbReference type="SAM" id="Phobius"/>
    </source>
</evidence>
<dbReference type="InterPro" id="IPR022187">
    <property type="entry name" value="Conjug_transposon_TraM"/>
</dbReference>
<feature type="region of interest" description="Disordered" evidence="1">
    <location>
        <begin position="138"/>
        <end position="159"/>
    </location>
</feature>
<feature type="region of interest" description="Disordered" evidence="1">
    <location>
        <begin position="45"/>
        <end position="80"/>
    </location>
</feature>
<name>A0A847SPQ4_9BACT</name>
<evidence type="ECO:0000313" key="4">
    <source>
        <dbReference type="EMBL" id="NLR78022.1"/>
    </source>
</evidence>
<reference evidence="4 5" key="1">
    <citation type="submission" date="2020-04" db="EMBL/GenBank/DDBJ databases">
        <authorList>
            <person name="Yin C."/>
        </authorList>
    </citation>
    <scope>NUCLEOTIDE SEQUENCE [LARGE SCALE GENOMIC DNA]</scope>
    <source>
        <strain evidence="4 5">Ak56</strain>
    </source>
</reference>
<protein>
    <submittedName>
        <fullName evidence="4">Conjugative transposon protein TraM</fullName>
    </submittedName>
</protein>
<dbReference type="AlphaFoldDB" id="A0A847SPQ4"/>
<dbReference type="Pfam" id="PF12508">
    <property type="entry name" value="Transposon_TraM"/>
    <property type="match status" value="1"/>
</dbReference>
<dbReference type="EMBL" id="JABAHZ010000001">
    <property type="protein sequence ID" value="NLR78022.1"/>
    <property type="molecule type" value="Genomic_DNA"/>
</dbReference>
<dbReference type="InterPro" id="IPR055407">
    <property type="entry name" value="TraM_C"/>
</dbReference>
<gene>
    <name evidence="4" type="primary">traM</name>
    <name evidence="4" type="ORF">HGH91_05265</name>
</gene>
<proteinExistence type="predicted"/>
<organism evidence="4 5">
    <name type="scientific">Chitinophaga eiseniae</name>
    <dbReference type="NCBI Taxonomy" id="634771"/>
    <lineage>
        <taxon>Bacteria</taxon>
        <taxon>Pseudomonadati</taxon>
        <taxon>Bacteroidota</taxon>
        <taxon>Chitinophagia</taxon>
        <taxon>Chitinophagales</taxon>
        <taxon>Chitinophagaceae</taxon>
        <taxon>Chitinophaga</taxon>
    </lineage>
</organism>
<accession>A0A847SPQ4</accession>
<feature type="domain" description="Conjugative transposon TraM C-terminal" evidence="3">
    <location>
        <begin position="264"/>
        <end position="408"/>
    </location>
</feature>
<keyword evidence="5" id="KW-1185">Reference proteome</keyword>
<comment type="caution">
    <text evidence="4">The sequence shown here is derived from an EMBL/GenBank/DDBJ whole genome shotgun (WGS) entry which is preliminary data.</text>
</comment>
<dbReference type="RefSeq" id="WP_168737377.1">
    <property type="nucleotide sequence ID" value="NZ_JABAHZ010000001.1"/>
</dbReference>
<dbReference type="NCBIfam" id="TIGR03779">
    <property type="entry name" value="Bac_Flav_CT_M"/>
    <property type="match status" value="1"/>
</dbReference>
<keyword evidence="2" id="KW-1133">Transmembrane helix</keyword>
<evidence type="ECO:0000256" key="1">
    <source>
        <dbReference type="SAM" id="MobiDB-lite"/>
    </source>
</evidence>
<keyword evidence="2" id="KW-0472">Membrane</keyword>
<dbReference type="Proteomes" id="UP000552864">
    <property type="component" value="Unassembled WGS sequence"/>
</dbReference>
<feature type="compositionally biased region" description="Polar residues" evidence="1">
    <location>
        <begin position="45"/>
        <end position="57"/>
    </location>
</feature>
<evidence type="ECO:0000313" key="5">
    <source>
        <dbReference type="Proteomes" id="UP000552864"/>
    </source>
</evidence>
<feature type="compositionally biased region" description="Basic and acidic residues" evidence="1">
    <location>
        <begin position="148"/>
        <end position="159"/>
    </location>
</feature>
<keyword evidence="2" id="KW-0812">Transmembrane</keyword>
<feature type="transmembrane region" description="Helical" evidence="2">
    <location>
        <begin position="18"/>
        <end position="37"/>
    </location>
</feature>
<evidence type="ECO:0000259" key="3">
    <source>
        <dbReference type="Pfam" id="PF12508"/>
    </source>
</evidence>
<sequence length="411" mass="44545">MASVIAGINLSDRKLKPLLFLPVIIVPFVALLFYSFGGGNSHSEGQQSASSGLNFNLPNPDFQGEKPSDKMSLYAQQEQDSSNLKIAREYDPYFKAGDVDTGKRSGVVEAPFSPTTAAANNATEEKIRGRLAELSKRVAEEPNVSGKTRTDESSASVEEHSIKALEDAMASLQTQSAPVDPELSTLNGMLDKVLDIQNPSRIKERARQLSMQKQDHVVPLKVDPHSGFTDLFPANRDTIRKKVVHKKAFLDISSSEEQRIDNAIPATVHTTATIVSGSTLKLRLDVDLYINGIQIPRGTFVYGVAAIAGERLQLTVTQIKYGDNLFPVSLKMYNNDGIEGIPVPGSITRDIAKTDADNALQSLQLASLDPSITAQAASAGIQSVKTLIGRKTKLIRVTIKANHPVLLKDSN</sequence>